<protein>
    <submittedName>
        <fullName evidence="1">Uncharacterized protein</fullName>
    </submittedName>
</protein>
<name>A0A0L6JRL2_9FIRM</name>
<keyword evidence="2" id="KW-1185">Reference proteome</keyword>
<evidence type="ECO:0000313" key="1">
    <source>
        <dbReference type="EMBL" id="KNY28325.1"/>
    </source>
</evidence>
<comment type="caution">
    <text evidence="1">The sequence shown here is derived from an EMBL/GenBank/DDBJ whole genome shotgun (WGS) entry which is preliminary data.</text>
</comment>
<gene>
    <name evidence="1" type="ORF">Bccel_3599</name>
</gene>
<evidence type="ECO:0000313" key="2">
    <source>
        <dbReference type="Proteomes" id="UP000036923"/>
    </source>
</evidence>
<dbReference type="EMBL" id="LGTC01000001">
    <property type="protein sequence ID" value="KNY28325.1"/>
    <property type="molecule type" value="Genomic_DNA"/>
</dbReference>
<accession>A0A0L6JRL2</accession>
<organism evidence="1 2">
    <name type="scientific">Pseudobacteroides cellulosolvens ATCC 35603 = DSM 2933</name>
    <dbReference type="NCBI Taxonomy" id="398512"/>
    <lineage>
        <taxon>Bacteria</taxon>
        <taxon>Bacillati</taxon>
        <taxon>Bacillota</taxon>
        <taxon>Clostridia</taxon>
        <taxon>Eubacteriales</taxon>
        <taxon>Oscillospiraceae</taxon>
        <taxon>Pseudobacteroides</taxon>
    </lineage>
</organism>
<proteinExistence type="predicted"/>
<reference evidence="2" key="1">
    <citation type="submission" date="2015-07" db="EMBL/GenBank/DDBJ databases">
        <title>Near-Complete Genome Sequence of the Cellulolytic Bacterium Bacteroides (Pseudobacteroides) cellulosolvens ATCC 35603.</title>
        <authorList>
            <person name="Dassa B."/>
            <person name="Utturkar S.M."/>
            <person name="Klingeman D.M."/>
            <person name="Hurt R.A."/>
            <person name="Keller M."/>
            <person name="Xu J."/>
            <person name="Reddy Y.H.K."/>
            <person name="Borovok I."/>
            <person name="Grinberg I.R."/>
            <person name="Lamed R."/>
            <person name="Zhivin O."/>
            <person name="Bayer E.A."/>
            <person name="Brown S.D."/>
        </authorList>
    </citation>
    <scope>NUCLEOTIDE SEQUENCE [LARGE SCALE GENOMIC DNA]</scope>
    <source>
        <strain evidence="2">DSM 2933</strain>
    </source>
</reference>
<dbReference type="AlphaFoldDB" id="A0A0L6JRL2"/>
<dbReference type="RefSeq" id="WP_050753585.1">
    <property type="nucleotide sequence ID" value="NZ_LGTC01000001.1"/>
</dbReference>
<dbReference type="Proteomes" id="UP000036923">
    <property type="component" value="Unassembled WGS sequence"/>
</dbReference>
<sequence>MTGCTQITNLNLRNNQLSTSEADEILAALDSLGRDRDSIPSWTELYVDISDGGNQQPSQAGYQSALSLSRKGWTVVATGWTMLPTFPIETGEVRIDFTTIGDSTTMRCDFVVPATAVWHWADGTITEAVSGTSVTKGGLGEGAHQNYLTISNGAALARFGSGSAGYGHLVSINGLQNCPELDIIYAYLESSLTSIGDVCATKVNEYHLMNTQLSRTEMDRVFANAVSTGVNNGIIWGNNSGTSASDENKSTLRSRGWTIY</sequence>
<dbReference type="STRING" id="398512.Bccel_3599"/>